<protein>
    <submittedName>
        <fullName evidence="1">Uncharacterized protein</fullName>
    </submittedName>
</protein>
<evidence type="ECO:0000313" key="1">
    <source>
        <dbReference type="EMBL" id="QTX14934.1"/>
    </source>
</evidence>
<name>A0A8B0SVM1_KLEPN</name>
<proteinExistence type="predicted"/>
<organism evidence="1">
    <name type="scientific">Klebsiella pneumoniae</name>
    <dbReference type="NCBI Taxonomy" id="573"/>
    <lineage>
        <taxon>Bacteria</taxon>
        <taxon>Pseudomonadati</taxon>
        <taxon>Pseudomonadota</taxon>
        <taxon>Gammaproteobacteria</taxon>
        <taxon>Enterobacterales</taxon>
        <taxon>Enterobacteriaceae</taxon>
        <taxon>Klebsiella/Raoultella group</taxon>
        <taxon>Klebsiella</taxon>
        <taxon>Klebsiella pneumoniae complex</taxon>
    </lineage>
</organism>
<dbReference type="EMBL" id="MN956836">
    <property type="protein sequence ID" value="QTX14934.1"/>
    <property type="molecule type" value="Genomic_DNA"/>
</dbReference>
<reference evidence="1" key="1">
    <citation type="submission" date="2020-01" db="EMBL/GenBank/DDBJ databases">
        <authorList>
            <person name="Qin S."/>
        </authorList>
    </citation>
    <scope>NUCLEOTIDE SEQUENCE</scope>
    <source>
        <strain evidence="1">CVir17-16-YZ6g</strain>
        <plasmid evidence="1">p17-15-vir-like</plasmid>
    </source>
</reference>
<keyword evidence="1" id="KW-0614">Plasmid</keyword>
<geneLocation type="plasmid" evidence="1">
    <name>p17-15-vir-like</name>
</geneLocation>
<accession>A0A8B0SVM1</accession>
<dbReference type="AlphaFoldDB" id="A0A8B0SVM1"/>
<sequence length="77" mass="8516">MGVVRLHAAELGMHRPDNVIDTLLVLQKKSTVSAFDIWQVVKRDHAIISFFDQVFDRGMNPVVPSDGLLDPASLSPC</sequence>